<dbReference type="CDD" id="cd06260">
    <property type="entry name" value="DUF820-like"/>
    <property type="match status" value="1"/>
</dbReference>
<evidence type="ECO:0000313" key="3">
    <source>
        <dbReference type="Proteomes" id="UP000664844"/>
    </source>
</evidence>
<dbReference type="Proteomes" id="UP000664844">
    <property type="component" value="Unassembled WGS sequence"/>
</dbReference>
<protein>
    <submittedName>
        <fullName evidence="2">Uma2 family endonuclease</fullName>
    </submittedName>
</protein>
<organism evidence="2 3">
    <name type="scientific">Phormidium pseudopriestleyi FRX01</name>
    <dbReference type="NCBI Taxonomy" id="1759528"/>
    <lineage>
        <taxon>Bacteria</taxon>
        <taxon>Bacillati</taxon>
        <taxon>Cyanobacteriota</taxon>
        <taxon>Cyanophyceae</taxon>
        <taxon>Oscillatoriophycideae</taxon>
        <taxon>Oscillatoriales</taxon>
        <taxon>Oscillatoriaceae</taxon>
        <taxon>Phormidium</taxon>
    </lineage>
</organism>
<gene>
    <name evidence="2" type="ORF">J0895_19335</name>
</gene>
<comment type="caution">
    <text evidence="2">The sequence shown here is derived from an EMBL/GenBank/DDBJ whole genome shotgun (WGS) entry which is preliminary data.</text>
</comment>
<evidence type="ECO:0000313" key="2">
    <source>
        <dbReference type="EMBL" id="MBO0351187.1"/>
    </source>
</evidence>
<sequence>MVQKFYTLTDEELMQVSSQNPELRFERNADGTLETMPPTEGISSNRELKAGAYLLYWVEQHDLGEVFSSSAGFKLANGAVRSPDAAFVAKGRLPQGWDQGTDEFLNLPPDFVIEIRSKTDGLEKLKDKMQEYIENGVQLGWLIDRQNQQGFVYRADGSITQYPATATLNGETVVPGFTLPLKSLL</sequence>
<keyword evidence="2" id="KW-0540">Nuclease</keyword>
<dbReference type="InterPro" id="IPR011335">
    <property type="entry name" value="Restrct_endonuc-II-like"/>
</dbReference>
<reference evidence="2 3" key="1">
    <citation type="submission" date="2021-03" db="EMBL/GenBank/DDBJ databases">
        <title>Metabolic Capacity of the Antarctic Cyanobacterium Phormidium pseudopriestleyi that Sustains Oxygenic Photosynthesis in the Presence of Hydrogen Sulfide.</title>
        <authorList>
            <person name="Lumian J.E."/>
            <person name="Jungblut A.D."/>
            <person name="Dillon M.L."/>
            <person name="Hawes I."/>
            <person name="Doran P.T."/>
            <person name="Mackey T.J."/>
            <person name="Dick G.J."/>
            <person name="Grettenberger C.L."/>
            <person name="Sumner D.Y."/>
        </authorList>
    </citation>
    <scope>NUCLEOTIDE SEQUENCE [LARGE SCALE GENOMIC DNA]</scope>
    <source>
        <strain evidence="2 3">FRX01</strain>
    </source>
</reference>
<keyword evidence="2" id="KW-0378">Hydrolase</keyword>
<keyword evidence="3" id="KW-1185">Reference proteome</keyword>
<proteinExistence type="predicted"/>
<evidence type="ECO:0000259" key="1">
    <source>
        <dbReference type="Pfam" id="PF05685"/>
    </source>
</evidence>
<dbReference type="PANTHER" id="PTHR34107">
    <property type="entry name" value="SLL0198 PROTEIN-RELATED"/>
    <property type="match status" value="1"/>
</dbReference>
<dbReference type="SUPFAM" id="SSF52980">
    <property type="entry name" value="Restriction endonuclease-like"/>
    <property type="match status" value="1"/>
</dbReference>
<dbReference type="Pfam" id="PF05685">
    <property type="entry name" value="Uma2"/>
    <property type="match status" value="1"/>
</dbReference>
<dbReference type="GO" id="GO:0004519">
    <property type="term" value="F:endonuclease activity"/>
    <property type="evidence" value="ECO:0007669"/>
    <property type="project" value="UniProtKB-KW"/>
</dbReference>
<dbReference type="RefSeq" id="WP_207089638.1">
    <property type="nucleotide sequence ID" value="NZ_JAFLQW010000509.1"/>
</dbReference>
<name>A0ABS3FVP0_9CYAN</name>
<dbReference type="EMBL" id="JAFLQW010000509">
    <property type="protein sequence ID" value="MBO0351187.1"/>
    <property type="molecule type" value="Genomic_DNA"/>
</dbReference>
<dbReference type="Gene3D" id="3.90.1570.10">
    <property type="entry name" value="tt1808, chain A"/>
    <property type="match status" value="1"/>
</dbReference>
<dbReference type="PANTHER" id="PTHR34107:SF7">
    <property type="entry name" value="SLR2092 PROTEIN"/>
    <property type="match status" value="1"/>
</dbReference>
<feature type="domain" description="Putative restriction endonuclease" evidence="1">
    <location>
        <begin position="11"/>
        <end position="181"/>
    </location>
</feature>
<keyword evidence="2" id="KW-0255">Endonuclease</keyword>
<dbReference type="InterPro" id="IPR012296">
    <property type="entry name" value="Nuclease_put_TT1808"/>
</dbReference>
<accession>A0ABS3FVP0</accession>
<dbReference type="InterPro" id="IPR008538">
    <property type="entry name" value="Uma2"/>
</dbReference>